<keyword evidence="2 6" id="KW-0378">Hydrolase</keyword>
<dbReference type="SUPFAM" id="SSF52540">
    <property type="entry name" value="P-loop containing nucleoside triphosphate hydrolases"/>
    <property type="match status" value="1"/>
</dbReference>
<keyword evidence="4 6" id="KW-0067">ATP-binding</keyword>
<dbReference type="PROSITE" id="PS51198">
    <property type="entry name" value="UVRD_HELICASE_ATP_BIND"/>
    <property type="match status" value="1"/>
</dbReference>
<gene>
    <name evidence="8" type="ORF">I7730_24245</name>
</gene>
<organism evidence="8">
    <name type="scientific">Vibrio vulnificus</name>
    <dbReference type="NCBI Taxonomy" id="672"/>
    <lineage>
        <taxon>Bacteria</taxon>
        <taxon>Pseudomonadati</taxon>
        <taxon>Pseudomonadota</taxon>
        <taxon>Gammaproteobacteria</taxon>
        <taxon>Vibrionales</taxon>
        <taxon>Vibrionaceae</taxon>
        <taxon>Vibrio</taxon>
    </lineage>
</organism>
<evidence type="ECO:0000256" key="6">
    <source>
        <dbReference type="PROSITE-ProRule" id="PRU00560"/>
    </source>
</evidence>
<dbReference type="InterPro" id="IPR000212">
    <property type="entry name" value="DNA_helicase_UvrD/REP"/>
</dbReference>
<dbReference type="GO" id="GO:0003677">
    <property type="term" value="F:DNA binding"/>
    <property type="evidence" value="ECO:0007669"/>
    <property type="project" value="InterPro"/>
</dbReference>
<feature type="domain" description="UvrD-like helicase ATP-binding" evidence="7">
    <location>
        <begin position="8"/>
        <end position="347"/>
    </location>
</feature>
<dbReference type="GO" id="GO:0043138">
    <property type="term" value="F:3'-5' DNA helicase activity"/>
    <property type="evidence" value="ECO:0007669"/>
    <property type="project" value="TreeGrafter"/>
</dbReference>
<comment type="caution">
    <text evidence="8">The sequence shown here is derived from an EMBL/GenBank/DDBJ whole genome shotgun (WGS) entry which is preliminary data.</text>
</comment>
<dbReference type="PANTHER" id="PTHR11070:SF2">
    <property type="entry name" value="ATP-DEPENDENT DNA HELICASE SRS2"/>
    <property type="match status" value="1"/>
</dbReference>
<sequence length="702" mass="80932">MMPNEIMEIDTQKRIYKYIDGFNSFRFNAGAGAGKTYALIETLKYVTINKISATQSPQKVVCITYTNVAVNEIKSRLGNTEVVHVSTIHERLWELIKRAQPQLLECHKEKIEEVINKNIQELYGSKKAKFFNALDMLKQQEFIDFAIQTKELFYQSNKLAATPFKEAYINNAEIKKPDFLNECLSNVVNFKYVVGLLYKNYSLDKCLKEIGDGKEERVNYDSKVNTDRLHRMKFSHDTLLEYGLKLVETYPTLCRIIIDSYPYFFIDEYQDTHRNVVKFVKTIHDYAIKNNKEWMVGYFGDTAQCIYEDGVGKNITALHDGLYDVKKIFNRRSHQQVIDVANKIRNDEIIQKPIFDDRNDGSVRFYYNNSEDKLGTAKQFIAEYKSDLAKASKEEGYTAADDAKIHCLVLTNRLMASFNGFERVYDVYSKSTIYYNDLNTQVLSHQLEKLNPTVLTIYHLIKLYQDIQQGEVSYYDIFGASSKNLSFSKASLVIRELNNESIESFRDWVDLVIELLGKVESKDALGKALINRVNYENDNVASADAFRSTLLGSINVLMNEGSDDDKAKEKVDSVLDLQITSLINWVNFIDGIEVDDITYHTYHGTKGEEYKNVAIILEHSFGKKNKDKFKNYFNAVQQDAIKKEHLFPDSVTEENHINTQNLLYVACSRAIKNLRVLYLDDISDIESGINTIFGESKPWPEV</sequence>
<reference evidence="8" key="2">
    <citation type="submission" date="2019-01" db="EMBL/GenBank/DDBJ databases">
        <authorList>
            <consortium name="NCBI Pathogen Detection Project"/>
        </authorList>
    </citation>
    <scope>NUCLEOTIDE SEQUENCE</scope>
    <source>
        <strain evidence="8">BCW_3452</strain>
    </source>
</reference>
<dbReference type="Gene3D" id="3.40.50.300">
    <property type="entry name" value="P-loop containing nucleotide triphosphate hydrolases"/>
    <property type="match status" value="3"/>
</dbReference>
<accession>A0A8H9THW8</accession>
<evidence type="ECO:0000256" key="1">
    <source>
        <dbReference type="ARBA" id="ARBA00022741"/>
    </source>
</evidence>
<evidence type="ECO:0000313" key="8">
    <source>
        <dbReference type="EMBL" id="HAS8542887.1"/>
    </source>
</evidence>
<keyword evidence="1 6" id="KW-0547">Nucleotide-binding</keyword>
<feature type="binding site" evidence="6">
    <location>
        <begin position="29"/>
        <end position="36"/>
    </location>
    <ligand>
        <name>ATP</name>
        <dbReference type="ChEBI" id="CHEBI:30616"/>
    </ligand>
</feature>
<protein>
    <recommendedName>
        <fullName evidence="5">DNA 3'-5' helicase II</fullName>
    </recommendedName>
</protein>
<dbReference type="Proteomes" id="UP000863257">
    <property type="component" value="Unassembled WGS sequence"/>
</dbReference>
<evidence type="ECO:0000256" key="4">
    <source>
        <dbReference type="ARBA" id="ARBA00022840"/>
    </source>
</evidence>
<keyword evidence="3 6" id="KW-0347">Helicase</keyword>
<proteinExistence type="predicted"/>
<dbReference type="GO" id="GO:0000725">
    <property type="term" value="P:recombinational repair"/>
    <property type="evidence" value="ECO:0007669"/>
    <property type="project" value="TreeGrafter"/>
</dbReference>
<dbReference type="AlphaFoldDB" id="A0A8H9THW8"/>
<evidence type="ECO:0000256" key="5">
    <source>
        <dbReference type="ARBA" id="ARBA00034923"/>
    </source>
</evidence>
<dbReference type="GO" id="GO:0016787">
    <property type="term" value="F:hydrolase activity"/>
    <property type="evidence" value="ECO:0007669"/>
    <property type="project" value="UniProtKB-UniRule"/>
</dbReference>
<evidence type="ECO:0000256" key="2">
    <source>
        <dbReference type="ARBA" id="ARBA00022801"/>
    </source>
</evidence>
<dbReference type="PANTHER" id="PTHR11070">
    <property type="entry name" value="UVRD / RECB / PCRA DNA HELICASE FAMILY MEMBER"/>
    <property type="match status" value="1"/>
</dbReference>
<dbReference type="InterPro" id="IPR027417">
    <property type="entry name" value="P-loop_NTPase"/>
</dbReference>
<evidence type="ECO:0000259" key="7">
    <source>
        <dbReference type="PROSITE" id="PS51198"/>
    </source>
</evidence>
<dbReference type="InterPro" id="IPR014016">
    <property type="entry name" value="UvrD-like_ATP-bd"/>
</dbReference>
<dbReference type="GO" id="GO:0005524">
    <property type="term" value="F:ATP binding"/>
    <property type="evidence" value="ECO:0007669"/>
    <property type="project" value="UniProtKB-UniRule"/>
</dbReference>
<dbReference type="EMBL" id="DACRBY010000061">
    <property type="protein sequence ID" value="HAS8542887.1"/>
    <property type="molecule type" value="Genomic_DNA"/>
</dbReference>
<reference evidence="8" key="1">
    <citation type="journal article" date="2018" name="Genome Biol.">
        <title>SKESA: strategic k-mer extension for scrupulous assemblies.</title>
        <authorList>
            <person name="Souvorov A."/>
            <person name="Agarwala R."/>
            <person name="Lipman D.J."/>
        </authorList>
    </citation>
    <scope>NUCLEOTIDE SEQUENCE</scope>
    <source>
        <strain evidence="8">BCW_3452</strain>
    </source>
</reference>
<name>A0A8H9THW8_VIBVL</name>
<dbReference type="Pfam" id="PF00580">
    <property type="entry name" value="UvrD-helicase"/>
    <property type="match status" value="1"/>
</dbReference>
<evidence type="ECO:0000256" key="3">
    <source>
        <dbReference type="ARBA" id="ARBA00022806"/>
    </source>
</evidence>